<evidence type="ECO:0000256" key="1">
    <source>
        <dbReference type="ARBA" id="ARBA00006975"/>
    </source>
</evidence>
<dbReference type="InterPro" id="IPR020818">
    <property type="entry name" value="Chaperonin_GroES"/>
</dbReference>
<dbReference type="GO" id="GO:0051087">
    <property type="term" value="F:protein-folding chaperone binding"/>
    <property type="evidence" value="ECO:0007669"/>
    <property type="project" value="TreeGrafter"/>
</dbReference>
<dbReference type="Gene3D" id="2.30.33.40">
    <property type="entry name" value="GroES chaperonin"/>
    <property type="match status" value="1"/>
</dbReference>
<dbReference type="NCBIfam" id="NF001534">
    <property type="entry name" value="PRK00364.2-5"/>
    <property type="match status" value="1"/>
</dbReference>
<dbReference type="GO" id="GO:0046872">
    <property type="term" value="F:metal ion binding"/>
    <property type="evidence" value="ECO:0007669"/>
    <property type="project" value="TreeGrafter"/>
</dbReference>
<dbReference type="SUPFAM" id="SSF50129">
    <property type="entry name" value="GroES-like"/>
    <property type="match status" value="1"/>
</dbReference>
<sequence length="96" mass="10335">MASIKPLGDRVVVEPKNESEEKIGSIIVPDTAKEKPQEGKVIAVGQGRYEDGKLVPLEVKVGDTVLYGKYSGTEIKQGGKELLIIRESDILGVVSN</sequence>
<comment type="caution">
    <text evidence="6">The sequence shown here is derived from an EMBL/GenBank/DDBJ whole genome shotgun (WGS) entry which is preliminary data.</text>
</comment>
<dbReference type="EMBL" id="RQFD01000003">
    <property type="protein sequence ID" value="TGK52344.1"/>
    <property type="molecule type" value="Genomic_DNA"/>
</dbReference>
<name>A0A7I0HRB3_9LEPT</name>
<dbReference type="InterPro" id="IPR037124">
    <property type="entry name" value="Chaperonin_GroES_sf"/>
</dbReference>
<dbReference type="NCBIfam" id="NF001531">
    <property type="entry name" value="PRK00364.2-2"/>
    <property type="match status" value="1"/>
</dbReference>
<dbReference type="EMBL" id="RQFT01000010">
    <property type="protein sequence ID" value="TGL04855.1"/>
    <property type="molecule type" value="Genomic_DNA"/>
</dbReference>
<dbReference type="AlphaFoldDB" id="A0A7I0HRB3"/>
<dbReference type="RefSeq" id="WP_135743011.1">
    <property type="nucleotide sequence ID" value="NZ_RQFD01000003.1"/>
</dbReference>
<dbReference type="InterPro" id="IPR011032">
    <property type="entry name" value="GroES-like_sf"/>
</dbReference>
<comment type="subcellular location">
    <subcellularLocation>
        <location evidence="3">Cytoplasm</location>
    </subcellularLocation>
</comment>
<accession>A0A7I0HRB3</accession>
<dbReference type="Pfam" id="PF00166">
    <property type="entry name" value="Cpn10"/>
    <property type="match status" value="1"/>
</dbReference>
<reference evidence="5" key="1">
    <citation type="submission" date="2018-10" db="EMBL/GenBank/DDBJ databases">
        <authorList>
            <person name="Vincent A.T."/>
            <person name="Schiettekatte O."/>
            <person name="Bourhy P."/>
            <person name="Veyrier F.J."/>
            <person name="Picardeau M."/>
        </authorList>
    </citation>
    <scope>NUCLEOTIDE SEQUENCE</scope>
    <source>
        <strain evidence="5">201800295</strain>
    </source>
</reference>
<gene>
    <name evidence="3" type="primary">groES</name>
    <name evidence="3" type="synonym">groS</name>
    <name evidence="5" type="ORF">EHQ10_00910</name>
    <name evidence="6" type="ORF">EHQ43_11245</name>
</gene>
<dbReference type="PANTHER" id="PTHR10772:SF58">
    <property type="entry name" value="CO-CHAPERONIN GROES"/>
    <property type="match status" value="1"/>
</dbReference>
<dbReference type="CDD" id="cd00320">
    <property type="entry name" value="cpn10"/>
    <property type="match status" value="1"/>
</dbReference>
<dbReference type="PANTHER" id="PTHR10772">
    <property type="entry name" value="10 KDA HEAT SHOCK PROTEIN"/>
    <property type="match status" value="1"/>
</dbReference>
<evidence type="ECO:0000313" key="8">
    <source>
        <dbReference type="Proteomes" id="UP000297641"/>
    </source>
</evidence>
<evidence type="ECO:0000256" key="2">
    <source>
        <dbReference type="ARBA" id="ARBA00023186"/>
    </source>
</evidence>
<evidence type="ECO:0000256" key="3">
    <source>
        <dbReference type="HAMAP-Rule" id="MF_00580"/>
    </source>
</evidence>
<protein>
    <recommendedName>
        <fullName evidence="3">Co-chaperonin GroES</fullName>
    </recommendedName>
    <alternativeName>
        <fullName evidence="3">10 kDa chaperonin</fullName>
    </alternativeName>
    <alternativeName>
        <fullName evidence="3">Chaperonin-10</fullName>
        <shortName evidence="3">Cpn10</shortName>
    </alternativeName>
</protein>
<comment type="subunit">
    <text evidence="3">Heptamer of 7 subunits arranged in a ring. Interacts with the chaperonin GroEL.</text>
</comment>
<keyword evidence="7" id="KW-1185">Reference proteome</keyword>
<dbReference type="OrthoDB" id="9806791at2"/>
<dbReference type="InterPro" id="IPR018369">
    <property type="entry name" value="Chaprnonin_Cpn10_CS"/>
</dbReference>
<dbReference type="FunFam" id="2.30.33.40:FF:000001">
    <property type="entry name" value="10 kDa chaperonin"/>
    <property type="match status" value="1"/>
</dbReference>
<evidence type="ECO:0000313" key="6">
    <source>
        <dbReference type="EMBL" id="TGL04855.1"/>
    </source>
</evidence>
<dbReference type="Proteomes" id="UP000297617">
    <property type="component" value="Unassembled WGS sequence"/>
</dbReference>
<dbReference type="Proteomes" id="UP000297641">
    <property type="component" value="Unassembled WGS sequence"/>
</dbReference>
<reference evidence="7 8" key="2">
    <citation type="journal article" date="2019" name="PLoS Negl. Trop. Dis.">
        <title>Revisiting the worldwide diversity of Leptospira species in the environment.</title>
        <authorList>
            <person name="Vincent A.T."/>
            <person name="Schiettekatte O."/>
            <person name="Bourhy P."/>
            <person name="Veyrier F.J."/>
            <person name="Picardeau M."/>
        </authorList>
    </citation>
    <scope>NUCLEOTIDE SEQUENCE [LARGE SCALE GENOMIC DNA]</scope>
    <source>
        <strain evidence="6 8">201800273</strain>
        <strain evidence="7">201800295</strain>
    </source>
</reference>
<keyword evidence="2 3" id="KW-0143">Chaperone</keyword>
<dbReference type="PRINTS" id="PR00297">
    <property type="entry name" value="CHAPERONIN10"/>
</dbReference>
<comment type="similarity">
    <text evidence="1 3 4">Belongs to the GroES chaperonin family.</text>
</comment>
<dbReference type="GO" id="GO:0005737">
    <property type="term" value="C:cytoplasm"/>
    <property type="evidence" value="ECO:0007669"/>
    <property type="project" value="UniProtKB-SubCell"/>
</dbReference>
<dbReference type="PROSITE" id="PS00681">
    <property type="entry name" value="CHAPERONINS_CPN10"/>
    <property type="match status" value="1"/>
</dbReference>
<evidence type="ECO:0000256" key="4">
    <source>
        <dbReference type="RuleBase" id="RU000535"/>
    </source>
</evidence>
<keyword evidence="3" id="KW-0963">Cytoplasm</keyword>
<dbReference type="GO" id="GO:0005524">
    <property type="term" value="F:ATP binding"/>
    <property type="evidence" value="ECO:0007669"/>
    <property type="project" value="InterPro"/>
</dbReference>
<organism evidence="6 8">
    <name type="scientific">Leptospira bouyouniensis</name>
    <dbReference type="NCBI Taxonomy" id="2484911"/>
    <lineage>
        <taxon>Bacteria</taxon>
        <taxon>Pseudomonadati</taxon>
        <taxon>Spirochaetota</taxon>
        <taxon>Spirochaetia</taxon>
        <taxon>Leptospirales</taxon>
        <taxon>Leptospiraceae</taxon>
        <taxon>Leptospira</taxon>
    </lineage>
</organism>
<comment type="function">
    <text evidence="3 4">Together with the chaperonin GroEL, plays an essential role in assisting protein folding. The GroEL-GroES system forms a nano-cage that allows encapsulation of the non-native substrate proteins and provides a physical environment optimized to promote and accelerate protein folding. GroES binds to the apical surface of the GroEL ring, thereby capping the opening of the GroEL channel.</text>
</comment>
<dbReference type="HAMAP" id="MF_00580">
    <property type="entry name" value="CH10"/>
    <property type="match status" value="1"/>
</dbReference>
<dbReference type="SMART" id="SM00883">
    <property type="entry name" value="Cpn10"/>
    <property type="match status" value="1"/>
</dbReference>
<dbReference type="NCBIfam" id="NF001533">
    <property type="entry name" value="PRK00364.2-4"/>
    <property type="match status" value="1"/>
</dbReference>
<proteinExistence type="inferred from homology"/>
<evidence type="ECO:0000313" key="5">
    <source>
        <dbReference type="EMBL" id="TGK52344.1"/>
    </source>
</evidence>
<evidence type="ECO:0000313" key="7">
    <source>
        <dbReference type="Proteomes" id="UP000297617"/>
    </source>
</evidence>
<dbReference type="GO" id="GO:0044183">
    <property type="term" value="F:protein folding chaperone"/>
    <property type="evidence" value="ECO:0007669"/>
    <property type="project" value="InterPro"/>
</dbReference>
<dbReference type="GO" id="GO:0051082">
    <property type="term" value="F:unfolded protein binding"/>
    <property type="evidence" value="ECO:0007669"/>
    <property type="project" value="TreeGrafter"/>
</dbReference>